<comment type="caution">
    <text evidence="2">The sequence shown here is derived from an EMBL/GenBank/DDBJ whole genome shotgun (WGS) entry which is preliminary data.</text>
</comment>
<evidence type="ECO:0000313" key="3">
    <source>
        <dbReference type="Proteomes" id="UP000789901"/>
    </source>
</evidence>
<accession>A0ABN7VTP0</accession>
<reference evidence="2 3" key="1">
    <citation type="submission" date="2021-06" db="EMBL/GenBank/DDBJ databases">
        <authorList>
            <person name="Kallberg Y."/>
            <person name="Tangrot J."/>
            <person name="Rosling A."/>
        </authorList>
    </citation>
    <scope>NUCLEOTIDE SEQUENCE [LARGE SCALE GENOMIC DNA]</scope>
    <source>
        <strain evidence="2 3">120-4 pot B 10/14</strain>
    </source>
</reference>
<evidence type="ECO:0000313" key="2">
    <source>
        <dbReference type="EMBL" id="CAG8798396.1"/>
    </source>
</evidence>
<dbReference type="Proteomes" id="UP000789901">
    <property type="component" value="Unassembled WGS sequence"/>
</dbReference>
<dbReference type="EMBL" id="CAJVQB010021955">
    <property type="protein sequence ID" value="CAG8798396.1"/>
    <property type="molecule type" value="Genomic_DNA"/>
</dbReference>
<feature type="non-terminal residue" evidence="2">
    <location>
        <position position="1"/>
    </location>
</feature>
<evidence type="ECO:0000256" key="1">
    <source>
        <dbReference type="SAM" id="MobiDB-lite"/>
    </source>
</evidence>
<feature type="compositionally biased region" description="Basic and acidic residues" evidence="1">
    <location>
        <begin position="14"/>
        <end position="27"/>
    </location>
</feature>
<gene>
    <name evidence="2" type="ORF">GMARGA_LOCUS22588</name>
</gene>
<organism evidence="2 3">
    <name type="scientific">Gigaspora margarita</name>
    <dbReference type="NCBI Taxonomy" id="4874"/>
    <lineage>
        <taxon>Eukaryota</taxon>
        <taxon>Fungi</taxon>
        <taxon>Fungi incertae sedis</taxon>
        <taxon>Mucoromycota</taxon>
        <taxon>Glomeromycotina</taxon>
        <taxon>Glomeromycetes</taxon>
        <taxon>Diversisporales</taxon>
        <taxon>Gigasporaceae</taxon>
        <taxon>Gigaspora</taxon>
    </lineage>
</organism>
<sequence length="42" mass="4876">KFFENVGKSSVSLSKDKTETHSNKENEEFLLQNSKKDMEKVD</sequence>
<proteinExistence type="predicted"/>
<protein>
    <submittedName>
        <fullName evidence="2">18601_t:CDS:1</fullName>
    </submittedName>
</protein>
<feature type="region of interest" description="Disordered" evidence="1">
    <location>
        <begin position="1"/>
        <end position="42"/>
    </location>
</feature>
<keyword evidence="3" id="KW-1185">Reference proteome</keyword>
<name>A0ABN7VTP0_GIGMA</name>